<name>A0A9P9JJK2_9HYPO</name>
<organism evidence="2 3">
    <name type="scientific">Dactylonectria macrodidyma</name>
    <dbReference type="NCBI Taxonomy" id="307937"/>
    <lineage>
        <taxon>Eukaryota</taxon>
        <taxon>Fungi</taxon>
        <taxon>Dikarya</taxon>
        <taxon>Ascomycota</taxon>
        <taxon>Pezizomycotina</taxon>
        <taxon>Sordariomycetes</taxon>
        <taxon>Hypocreomycetidae</taxon>
        <taxon>Hypocreales</taxon>
        <taxon>Nectriaceae</taxon>
        <taxon>Dactylonectria</taxon>
    </lineage>
</organism>
<dbReference type="OrthoDB" id="408760at2759"/>
<evidence type="ECO:0000313" key="3">
    <source>
        <dbReference type="Proteomes" id="UP000738349"/>
    </source>
</evidence>
<dbReference type="Pfam" id="PF13472">
    <property type="entry name" value="Lipase_GDSL_2"/>
    <property type="match status" value="1"/>
</dbReference>
<dbReference type="CDD" id="cd00229">
    <property type="entry name" value="SGNH_hydrolase"/>
    <property type="match status" value="1"/>
</dbReference>
<comment type="caution">
    <text evidence="2">The sequence shown here is derived from an EMBL/GenBank/DDBJ whole genome shotgun (WGS) entry which is preliminary data.</text>
</comment>
<dbReference type="PANTHER" id="PTHR30383">
    <property type="entry name" value="THIOESTERASE 1/PROTEASE 1/LYSOPHOSPHOLIPASE L1"/>
    <property type="match status" value="1"/>
</dbReference>
<protein>
    <submittedName>
        <fullName evidence="2">SGNH hydrolase-type esterase domain-containing protein</fullName>
    </submittedName>
</protein>
<gene>
    <name evidence="2" type="ORF">EDB81DRAFT_773890</name>
</gene>
<keyword evidence="3" id="KW-1185">Reference proteome</keyword>
<proteinExistence type="predicted"/>
<dbReference type="EMBL" id="JAGMUV010000001">
    <property type="protein sequence ID" value="KAH7176997.1"/>
    <property type="molecule type" value="Genomic_DNA"/>
</dbReference>
<evidence type="ECO:0000313" key="2">
    <source>
        <dbReference type="EMBL" id="KAH7176997.1"/>
    </source>
</evidence>
<dbReference type="AlphaFoldDB" id="A0A9P9JJK2"/>
<dbReference type="InterPro" id="IPR013830">
    <property type="entry name" value="SGNH_hydro"/>
</dbReference>
<dbReference type="PANTHER" id="PTHR30383:SF19">
    <property type="entry name" value="FIBRONECTIN TYPE-III DOMAIN-CONTAINING PROTEIN"/>
    <property type="match status" value="1"/>
</dbReference>
<evidence type="ECO:0000259" key="1">
    <source>
        <dbReference type="Pfam" id="PF13472"/>
    </source>
</evidence>
<dbReference type="InterPro" id="IPR051532">
    <property type="entry name" value="Ester_Hydrolysis_Enzymes"/>
</dbReference>
<reference evidence="2" key="1">
    <citation type="journal article" date="2021" name="Nat. Commun.">
        <title>Genetic determinants of endophytism in the Arabidopsis root mycobiome.</title>
        <authorList>
            <person name="Mesny F."/>
            <person name="Miyauchi S."/>
            <person name="Thiergart T."/>
            <person name="Pickel B."/>
            <person name="Atanasova L."/>
            <person name="Karlsson M."/>
            <person name="Huettel B."/>
            <person name="Barry K.W."/>
            <person name="Haridas S."/>
            <person name="Chen C."/>
            <person name="Bauer D."/>
            <person name="Andreopoulos W."/>
            <person name="Pangilinan J."/>
            <person name="LaButti K."/>
            <person name="Riley R."/>
            <person name="Lipzen A."/>
            <person name="Clum A."/>
            <person name="Drula E."/>
            <person name="Henrissat B."/>
            <person name="Kohler A."/>
            <person name="Grigoriev I.V."/>
            <person name="Martin F.M."/>
            <person name="Hacquard S."/>
        </authorList>
    </citation>
    <scope>NUCLEOTIDE SEQUENCE</scope>
    <source>
        <strain evidence="2">MPI-CAGE-AT-0147</strain>
    </source>
</reference>
<dbReference type="GO" id="GO:0004622">
    <property type="term" value="F:phosphatidylcholine lysophospholipase activity"/>
    <property type="evidence" value="ECO:0007669"/>
    <property type="project" value="TreeGrafter"/>
</dbReference>
<sequence length="208" mass="23708">MRENAMSDNSLNILCFGDSLTQGFHNYGLGESPYSETLEERLNAEFPDREIRIRTSGVPGDVASSSSFQRRFNQEVNAVPYDWVIILGGTNDLGRLLSVEKVFDALKSYWNTAIMNGSKVLALTVPECQAKPEWLEINRHGLNQQILFHSQPNFYTFDLYSHIPYHSLTEAERTLYWDDGLHLTADGYAWMGEHIANGLIQILKKEDM</sequence>
<dbReference type="InterPro" id="IPR036514">
    <property type="entry name" value="SGNH_hydro_sf"/>
</dbReference>
<dbReference type="Proteomes" id="UP000738349">
    <property type="component" value="Unassembled WGS sequence"/>
</dbReference>
<feature type="domain" description="SGNH hydrolase-type esterase" evidence="1">
    <location>
        <begin position="15"/>
        <end position="189"/>
    </location>
</feature>
<dbReference type="Gene3D" id="3.40.50.1110">
    <property type="entry name" value="SGNH hydrolase"/>
    <property type="match status" value="1"/>
</dbReference>
<dbReference type="SUPFAM" id="SSF52266">
    <property type="entry name" value="SGNH hydrolase"/>
    <property type="match status" value="1"/>
</dbReference>
<keyword evidence="2" id="KW-0378">Hydrolase</keyword>
<accession>A0A9P9JJK2</accession>